<evidence type="ECO:0000256" key="3">
    <source>
        <dbReference type="ARBA" id="ARBA00023237"/>
    </source>
</evidence>
<protein>
    <submittedName>
        <fullName evidence="7">Outer membrane protein OmpA-like peptidoglycan-associated protein</fullName>
    </submittedName>
</protein>
<dbReference type="AlphaFoldDB" id="A0A543CXR2"/>
<dbReference type="PRINTS" id="PR01021">
    <property type="entry name" value="OMPADOMAIN"/>
</dbReference>
<dbReference type="Pfam" id="PF00691">
    <property type="entry name" value="OmpA"/>
    <property type="match status" value="1"/>
</dbReference>
<evidence type="ECO:0000256" key="4">
    <source>
        <dbReference type="PROSITE-ProRule" id="PRU00473"/>
    </source>
</evidence>
<comment type="subcellular location">
    <subcellularLocation>
        <location evidence="1">Cell outer membrane</location>
    </subcellularLocation>
</comment>
<dbReference type="CDD" id="cd07185">
    <property type="entry name" value="OmpA_C-like"/>
    <property type="match status" value="1"/>
</dbReference>
<comment type="caution">
    <text evidence="7">The sequence shown here is derived from an EMBL/GenBank/DDBJ whole genome shotgun (WGS) entry which is preliminary data.</text>
</comment>
<keyword evidence="8" id="KW-1185">Reference proteome</keyword>
<dbReference type="Gene3D" id="3.30.1330.60">
    <property type="entry name" value="OmpA-like domain"/>
    <property type="match status" value="1"/>
</dbReference>
<feature type="region of interest" description="Disordered" evidence="5">
    <location>
        <begin position="338"/>
        <end position="393"/>
    </location>
</feature>
<evidence type="ECO:0000256" key="2">
    <source>
        <dbReference type="ARBA" id="ARBA00023136"/>
    </source>
</evidence>
<dbReference type="PANTHER" id="PTHR30329:SF21">
    <property type="entry name" value="LIPOPROTEIN YIAD-RELATED"/>
    <property type="match status" value="1"/>
</dbReference>
<feature type="compositionally biased region" description="Low complexity" evidence="5">
    <location>
        <begin position="381"/>
        <end position="391"/>
    </location>
</feature>
<evidence type="ECO:0000256" key="5">
    <source>
        <dbReference type="SAM" id="MobiDB-lite"/>
    </source>
</evidence>
<dbReference type="RefSeq" id="WP_211367246.1">
    <property type="nucleotide sequence ID" value="NZ_VFPA01000009.1"/>
</dbReference>
<dbReference type="InterPro" id="IPR006665">
    <property type="entry name" value="OmpA-like"/>
</dbReference>
<evidence type="ECO:0000313" key="7">
    <source>
        <dbReference type="EMBL" id="TQM01648.1"/>
    </source>
</evidence>
<reference evidence="7 8" key="1">
    <citation type="submission" date="2019-06" db="EMBL/GenBank/DDBJ databases">
        <title>Sequencing the genomes of 1000 actinobacteria strains.</title>
        <authorList>
            <person name="Klenk H.-P."/>
        </authorList>
    </citation>
    <scope>NUCLEOTIDE SEQUENCE [LARGE SCALE GENOMIC DNA]</scope>
    <source>
        <strain evidence="7 8">DSM 45301</strain>
    </source>
</reference>
<evidence type="ECO:0000259" key="6">
    <source>
        <dbReference type="PROSITE" id="PS51123"/>
    </source>
</evidence>
<dbReference type="SUPFAM" id="SSF103088">
    <property type="entry name" value="OmpA-like"/>
    <property type="match status" value="1"/>
</dbReference>
<dbReference type="InterPro" id="IPR036737">
    <property type="entry name" value="OmpA-like_sf"/>
</dbReference>
<dbReference type="Proteomes" id="UP000315677">
    <property type="component" value="Unassembled WGS sequence"/>
</dbReference>
<proteinExistence type="predicted"/>
<feature type="region of interest" description="Disordered" evidence="5">
    <location>
        <begin position="41"/>
        <end position="69"/>
    </location>
</feature>
<dbReference type="EMBL" id="VFPA01000009">
    <property type="protein sequence ID" value="TQM01648.1"/>
    <property type="molecule type" value="Genomic_DNA"/>
</dbReference>
<sequence length="542" mass="56162">MSDHLHPSLRRSSLSSRVAVGAALAVLLLVGCSTGGDVTGTAAPATPPAGANAQDGPPAGASGGNAPAGAVEREVVADRDALPATASLTLNRLGDHHLVAAVRFTSEEATGPWDSNLFGFTSFATPGSEYPQEALNGLFWIGPEGRSAHLTYFTEDRSCLCTTFEDSHGWGITREQPVTAAAVLPAPPEGVTELTVFSPFSLPFVDVPIGDQAPDLAAYGITHPDQAPAATPEVFPLLGSSTLADGSETVRENADTTDVELSADVLFALNESTLTPAADEVLARTARRLDADGGTHVEIAGHTDSSGNDAINQPLSERRAETVRAALAQRVGTGVTFTTAGYGSTRPIADNSTPEGARQNRRVTVSFPRPTDTEQSPPTSAPAAPGAAGAGRPMTEFHATVTGAPDYPDAKAELNGLGLERIAEDVVLLSYTMTNLRDSTEDLSPFWTAPSTTALSSLGGTTATDPATGRIYQTMNVDRAAVVREGSYHLHCACTITSAGAMFVPYQETGTLFALLPVPDSVSVLDVNIGSDLVFQGARITG</sequence>
<dbReference type="PROSITE" id="PS51123">
    <property type="entry name" value="OMPA_2"/>
    <property type="match status" value="1"/>
</dbReference>
<dbReference type="PRINTS" id="PR01023">
    <property type="entry name" value="NAFLGMOTY"/>
</dbReference>
<accession>A0A543CXR2</accession>
<evidence type="ECO:0000313" key="8">
    <source>
        <dbReference type="Proteomes" id="UP000315677"/>
    </source>
</evidence>
<dbReference type="GO" id="GO:0009279">
    <property type="term" value="C:cell outer membrane"/>
    <property type="evidence" value="ECO:0007669"/>
    <property type="project" value="UniProtKB-SubCell"/>
</dbReference>
<dbReference type="InterPro" id="IPR050330">
    <property type="entry name" value="Bact_OuterMem_StrucFunc"/>
</dbReference>
<organism evidence="7 8">
    <name type="scientific">Pseudonocardia kunmingensis</name>
    <dbReference type="NCBI Taxonomy" id="630975"/>
    <lineage>
        <taxon>Bacteria</taxon>
        <taxon>Bacillati</taxon>
        <taxon>Actinomycetota</taxon>
        <taxon>Actinomycetes</taxon>
        <taxon>Pseudonocardiales</taxon>
        <taxon>Pseudonocardiaceae</taxon>
        <taxon>Pseudonocardia</taxon>
    </lineage>
</organism>
<gene>
    <name evidence="7" type="ORF">FB558_8549</name>
</gene>
<dbReference type="InterPro" id="IPR006664">
    <property type="entry name" value="OMP_bac"/>
</dbReference>
<name>A0A543CXR2_9PSEU</name>
<keyword evidence="3" id="KW-0998">Cell outer membrane</keyword>
<dbReference type="PANTHER" id="PTHR30329">
    <property type="entry name" value="STATOR ELEMENT OF FLAGELLAR MOTOR COMPLEX"/>
    <property type="match status" value="1"/>
</dbReference>
<evidence type="ECO:0000256" key="1">
    <source>
        <dbReference type="ARBA" id="ARBA00004442"/>
    </source>
</evidence>
<feature type="domain" description="OmpA-like" evidence="6">
    <location>
        <begin position="254"/>
        <end position="371"/>
    </location>
</feature>
<keyword evidence="2 4" id="KW-0472">Membrane</keyword>